<evidence type="ECO:0000256" key="1">
    <source>
        <dbReference type="SAM" id="Phobius"/>
    </source>
</evidence>
<gene>
    <name evidence="2" type="ordered locus">PP7435_Chr2-1803</name>
</gene>
<reference evidence="2 3" key="2">
    <citation type="journal article" date="2016" name="FEMS Yeast Res.">
        <title>Curation of the genome annotation of Pichia pastoris (Komagataella phaffii) CBS7435 from gene level to protein function.</title>
        <authorList>
            <person name="Valli M."/>
            <person name="Tatto N.E."/>
            <person name="Peymann A."/>
            <person name="Gruber C."/>
            <person name="Landes N."/>
            <person name="Ekker H."/>
            <person name="Thallinger G.G."/>
            <person name="Mattanovich D."/>
            <person name="Gasser B."/>
            <person name="Graf A.B."/>
        </authorList>
    </citation>
    <scope>GENOME REANNOTATION</scope>
    <source>
        <strain evidence="2 3">ATCC 76273 / CBS 7435 / CECT 11047 / NRRL Y-11430 / Wegner 21-1</strain>
    </source>
</reference>
<evidence type="ECO:0000313" key="3">
    <source>
        <dbReference type="Proteomes" id="UP000006853"/>
    </source>
</evidence>
<keyword evidence="3" id="KW-1185">Reference proteome</keyword>
<accession>A0A1G4KPV0</accession>
<dbReference type="AlphaFoldDB" id="A0A1G4KPV0"/>
<protein>
    <submittedName>
        <fullName evidence="2">Uncharacterized protein</fullName>
    </submittedName>
</protein>
<feature type="transmembrane region" description="Helical" evidence="1">
    <location>
        <begin position="49"/>
        <end position="67"/>
    </location>
</feature>
<sequence>MFEISLPDCRSTQNLLLFRVFTSDSPCKYVDKQGILSICGNTGRKVFNWKYFIFWVWLFVLLVMFGTKQNWTLHKCKS</sequence>
<dbReference type="Proteomes" id="UP000006853">
    <property type="component" value="Chromosome 2"/>
</dbReference>
<dbReference type="EMBL" id="FR839629">
    <property type="protein sequence ID" value="SCV12010.1"/>
    <property type="molecule type" value="Genomic_DNA"/>
</dbReference>
<name>A0A1G4KPV0_KOMPC</name>
<proteinExistence type="predicted"/>
<keyword evidence="1" id="KW-1133">Transmembrane helix</keyword>
<keyword evidence="1" id="KW-0472">Membrane</keyword>
<keyword evidence="1" id="KW-0812">Transmembrane</keyword>
<organism evidence="2 3">
    <name type="scientific">Komagataella phaffii (strain ATCC 76273 / CBS 7435 / CECT 11047 / NRRL Y-11430 / Wegner 21-1)</name>
    <name type="common">Yeast</name>
    <name type="synonym">Pichia pastoris</name>
    <dbReference type="NCBI Taxonomy" id="981350"/>
    <lineage>
        <taxon>Eukaryota</taxon>
        <taxon>Fungi</taxon>
        <taxon>Dikarya</taxon>
        <taxon>Ascomycota</taxon>
        <taxon>Saccharomycotina</taxon>
        <taxon>Pichiomycetes</taxon>
        <taxon>Pichiales</taxon>
        <taxon>Pichiaceae</taxon>
        <taxon>Komagataella</taxon>
    </lineage>
</organism>
<reference evidence="2 3" key="1">
    <citation type="journal article" date="2011" name="J. Biotechnol.">
        <title>High-quality genome sequence of Pichia pastoris CBS7435.</title>
        <authorList>
            <person name="Kuberl A."/>
            <person name="Schneider J."/>
            <person name="Thallinger G.G."/>
            <person name="Anderl I."/>
            <person name="Wibberg D."/>
            <person name="Hajek T."/>
            <person name="Jaenicke S."/>
            <person name="Brinkrolf K."/>
            <person name="Goesmann A."/>
            <person name="Szczepanowski R."/>
            <person name="Puhler A."/>
            <person name="Schwab H."/>
            <person name="Glieder A."/>
            <person name="Pichler H."/>
        </authorList>
    </citation>
    <scope>NUCLEOTIDE SEQUENCE [LARGE SCALE GENOMIC DNA]</scope>
    <source>
        <strain evidence="3">ATCC 76273 / CBS 7435 / CECT 11047 / NRRL Y-11430 / Wegner 21-1</strain>
    </source>
</reference>
<evidence type="ECO:0000313" key="2">
    <source>
        <dbReference type="EMBL" id="SCV12010.1"/>
    </source>
</evidence>